<comment type="caution">
    <text evidence="2">The sequence shown here is derived from an EMBL/GenBank/DDBJ whole genome shotgun (WGS) entry which is preliminary data.</text>
</comment>
<sequence length="277" mass="31650">MSDRIVSIQVKDSQNLPLFIFGVYLPADNCMDTYRLCTLIIAGDFNASCRPLDNGRSNVYKSVDFANFLYNVDLIPINTSDKCNGSSCSYTRTCTMLDYVLTDQVIFEQLKCCEIPVEGTFGNTSDHLPIFVSLDYELKIFKDGTSKHKWPAWHKMDEKVLERYRRSLDEQLGTGLDIRLFWKLINAKRKKTNKVNPEIIVNGEMFTNPEEVAGAFSLYFEQVYERSDGQSFDGDFEQLVENAVDKLRKETIKEDELLPGGLILASEVATQIKTLKR</sequence>
<gene>
    <name evidence="2" type="ORF">KUTeg_002262</name>
</gene>
<name>A0ABQ9FTY0_TEGGR</name>
<dbReference type="Proteomes" id="UP001217089">
    <property type="component" value="Unassembled WGS sequence"/>
</dbReference>
<organism evidence="2 3">
    <name type="scientific">Tegillarca granosa</name>
    <name type="common">Malaysian cockle</name>
    <name type="synonym">Anadara granosa</name>
    <dbReference type="NCBI Taxonomy" id="220873"/>
    <lineage>
        <taxon>Eukaryota</taxon>
        <taxon>Metazoa</taxon>
        <taxon>Spiralia</taxon>
        <taxon>Lophotrochozoa</taxon>
        <taxon>Mollusca</taxon>
        <taxon>Bivalvia</taxon>
        <taxon>Autobranchia</taxon>
        <taxon>Pteriomorphia</taxon>
        <taxon>Arcoida</taxon>
        <taxon>Arcoidea</taxon>
        <taxon>Arcidae</taxon>
        <taxon>Tegillarca</taxon>
    </lineage>
</organism>
<accession>A0ABQ9FTY0</accession>
<feature type="non-terminal residue" evidence="2">
    <location>
        <position position="277"/>
    </location>
</feature>
<protein>
    <recommendedName>
        <fullName evidence="1">Endonuclease/exonuclease/phosphatase domain-containing protein</fullName>
    </recommendedName>
</protein>
<dbReference type="Pfam" id="PF14529">
    <property type="entry name" value="Exo_endo_phos_2"/>
    <property type="match status" value="1"/>
</dbReference>
<evidence type="ECO:0000313" key="2">
    <source>
        <dbReference type="EMBL" id="KAJ8320675.1"/>
    </source>
</evidence>
<dbReference type="Gene3D" id="3.60.10.10">
    <property type="entry name" value="Endonuclease/exonuclease/phosphatase"/>
    <property type="match status" value="1"/>
</dbReference>
<evidence type="ECO:0000259" key="1">
    <source>
        <dbReference type="Pfam" id="PF14529"/>
    </source>
</evidence>
<keyword evidence="3" id="KW-1185">Reference proteome</keyword>
<evidence type="ECO:0000313" key="3">
    <source>
        <dbReference type="Proteomes" id="UP001217089"/>
    </source>
</evidence>
<proteinExistence type="predicted"/>
<dbReference type="SUPFAM" id="SSF56219">
    <property type="entry name" value="DNase I-like"/>
    <property type="match status" value="1"/>
</dbReference>
<reference evidence="2 3" key="1">
    <citation type="submission" date="2022-12" db="EMBL/GenBank/DDBJ databases">
        <title>Chromosome-level genome of Tegillarca granosa.</title>
        <authorList>
            <person name="Kim J."/>
        </authorList>
    </citation>
    <scope>NUCLEOTIDE SEQUENCE [LARGE SCALE GENOMIC DNA]</scope>
    <source>
        <strain evidence="2">Teg-2019</strain>
        <tissue evidence="2">Adductor muscle</tissue>
    </source>
</reference>
<dbReference type="InterPro" id="IPR036691">
    <property type="entry name" value="Endo/exonu/phosph_ase_sf"/>
</dbReference>
<dbReference type="InterPro" id="IPR005135">
    <property type="entry name" value="Endo/exonuclease/phosphatase"/>
</dbReference>
<feature type="domain" description="Endonuclease/exonuclease/phosphatase" evidence="1">
    <location>
        <begin position="33"/>
        <end position="131"/>
    </location>
</feature>
<dbReference type="EMBL" id="JARBDR010000141">
    <property type="protein sequence ID" value="KAJ8320675.1"/>
    <property type="molecule type" value="Genomic_DNA"/>
</dbReference>